<dbReference type="STRING" id="65700.SY86_09930"/>
<dbReference type="AlphaFoldDB" id="A0A0M2KEL5"/>
<comment type="function">
    <text evidence="6">May nick specific sequences that contain T:G mispairs resulting from m5C-deamination.</text>
</comment>
<evidence type="ECO:0000256" key="1">
    <source>
        <dbReference type="ARBA" id="ARBA00022722"/>
    </source>
</evidence>
<proteinExistence type="inferred from homology"/>
<comment type="similarity">
    <text evidence="6">Belongs to the vsr family.</text>
</comment>
<dbReference type="PIRSF" id="PIRSF018267">
    <property type="entry name" value="VSR_endonuc"/>
    <property type="match status" value="1"/>
</dbReference>
<evidence type="ECO:0000256" key="5">
    <source>
        <dbReference type="ARBA" id="ARBA00023204"/>
    </source>
</evidence>
<evidence type="ECO:0000256" key="6">
    <source>
        <dbReference type="PIRNR" id="PIRNR018267"/>
    </source>
</evidence>
<gene>
    <name evidence="7" type="ORF">SY86_09930</name>
</gene>
<evidence type="ECO:0000256" key="2">
    <source>
        <dbReference type="ARBA" id="ARBA00022759"/>
    </source>
</evidence>
<reference evidence="7 8" key="1">
    <citation type="submission" date="2015-01" db="EMBL/GenBank/DDBJ databases">
        <title>Erwinia tracheiphila.</title>
        <authorList>
            <person name="Shapiro L.R."/>
        </authorList>
    </citation>
    <scope>NUCLEOTIDE SEQUENCE [LARGE SCALE GENOMIC DNA]</scope>
    <source>
        <strain evidence="7 8">BuffGH</strain>
    </source>
</reference>
<evidence type="ECO:0000313" key="7">
    <source>
        <dbReference type="EMBL" id="KKF35673.1"/>
    </source>
</evidence>
<keyword evidence="1 6" id="KW-0540">Nuclease</keyword>
<dbReference type="EC" id="3.1.-.-" evidence="6"/>
<keyword evidence="5 6" id="KW-0234">DNA repair</keyword>
<dbReference type="CDD" id="cd00221">
    <property type="entry name" value="Vsr"/>
    <property type="match status" value="1"/>
</dbReference>
<keyword evidence="3 6" id="KW-0227">DNA damage</keyword>
<accession>A0A0M2KEL5</accession>
<dbReference type="SUPFAM" id="SSF52980">
    <property type="entry name" value="Restriction endonuclease-like"/>
    <property type="match status" value="1"/>
</dbReference>
<organism evidence="7 8">
    <name type="scientific">Erwinia tracheiphila</name>
    <dbReference type="NCBI Taxonomy" id="65700"/>
    <lineage>
        <taxon>Bacteria</taxon>
        <taxon>Pseudomonadati</taxon>
        <taxon>Pseudomonadota</taxon>
        <taxon>Gammaproteobacteria</taxon>
        <taxon>Enterobacterales</taxon>
        <taxon>Erwiniaceae</taxon>
        <taxon>Erwinia</taxon>
    </lineage>
</organism>
<protein>
    <recommendedName>
        <fullName evidence="6">Very short patch repair endonuclease</fullName>
        <ecNumber evidence="6">3.1.-.-</ecNumber>
    </recommendedName>
</protein>
<evidence type="ECO:0000256" key="3">
    <source>
        <dbReference type="ARBA" id="ARBA00022763"/>
    </source>
</evidence>
<dbReference type="PATRIC" id="fig|65700.7.peg.2492"/>
<dbReference type="InterPro" id="IPR004603">
    <property type="entry name" value="DNA_mismatch_endonuc_vsr"/>
</dbReference>
<dbReference type="RefSeq" id="WP_016192881.1">
    <property type="nucleotide sequence ID" value="NZ_CP089932.1"/>
</dbReference>
<dbReference type="InterPro" id="IPR011335">
    <property type="entry name" value="Restrct_endonuc-II-like"/>
</dbReference>
<keyword evidence="4 6" id="KW-0378">Hydrolase</keyword>
<comment type="caution">
    <text evidence="7">The sequence shown here is derived from an EMBL/GenBank/DDBJ whole genome shotgun (WGS) entry which is preliminary data.</text>
</comment>
<dbReference type="NCBIfam" id="TIGR00632">
    <property type="entry name" value="vsr"/>
    <property type="match status" value="1"/>
</dbReference>
<evidence type="ECO:0000256" key="4">
    <source>
        <dbReference type="ARBA" id="ARBA00022801"/>
    </source>
</evidence>
<dbReference type="GO" id="GO:0004519">
    <property type="term" value="F:endonuclease activity"/>
    <property type="evidence" value="ECO:0007669"/>
    <property type="project" value="UniProtKB-KW"/>
</dbReference>
<dbReference type="GO" id="GO:0006298">
    <property type="term" value="P:mismatch repair"/>
    <property type="evidence" value="ECO:0007669"/>
    <property type="project" value="UniProtKB-UniRule"/>
</dbReference>
<sequence>MADVHSSATRSKNMRAIRTRDTAIENRLAALLAALGFSYGAQDKTLPGTPDFVLTQYQSVIFAHGCFWHHHNCHLFKVPATRTDFWMNKIDGNVARDRCDMAALSAAGWKVLVVWECALRGKMRLNEAEMSTRIEEWVCAGEGNSEIDCAGIRQRL</sequence>
<keyword evidence="2 6" id="KW-0255">Endonuclease</keyword>
<dbReference type="Pfam" id="PF03852">
    <property type="entry name" value="Vsr"/>
    <property type="match status" value="1"/>
</dbReference>
<dbReference type="Proteomes" id="UP000033924">
    <property type="component" value="Unassembled WGS sequence"/>
</dbReference>
<evidence type="ECO:0000313" key="8">
    <source>
        <dbReference type="Proteomes" id="UP000033924"/>
    </source>
</evidence>
<dbReference type="Gene3D" id="3.40.960.10">
    <property type="entry name" value="VSR Endonuclease"/>
    <property type="match status" value="1"/>
</dbReference>
<dbReference type="EMBL" id="JXNU01000003">
    <property type="protein sequence ID" value="KKF35673.1"/>
    <property type="molecule type" value="Genomic_DNA"/>
</dbReference>
<keyword evidence="8" id="KW-1185">Reference proteome</keyword>
<dbReference type="GO" id="GO:0016787">
    <property type="term" value="F:hydrolase activity"/>
    <property type="evidence" value="ECO:0007669"/>
    <property type="project" value="UniProtKB-KW"/>
</dbReference>
<name>A0A0M2KEL5_9GAMM</name>
<dbReference type="REBASE" id="119334">
    <property type="entry name" value="V.EtrBGHORF9925P"/>
</dbReference>